<proteinExistence type="predicted"/>
<dbReference type="EMBL" id="GISG01208487">
    <property type="protein sequence ID" value="MBA4660656.1"/>
    <property type="molecule type" value="Transcribed_RNA"/>
</dbReference>
<reference evidence="1" key="1">
    <citation type="journal article" date="2013" name="J. Plant Res.">
        <title>Effect of fungi and light on seed germination of three Opuntia species from semiarid lands of central Mexico.</title>
        <authorList>
            <person name="Delgado-Sanchez P."/>
            <person name="Jimenez-Bremont J.F."/>
            <person name="Guerrero-Gonzalez Mde L."/>
            <person name="Flores J."/>
        </authorList>
    </citation>
    <scope>NUCLEOTIDE SEQUENCE</scope>
    <source>
        <tissue evidence="1">Cladode</tissue>
    </source>
</reference>
<sequence length="117" mass="12877">MAAKRSRVGRPSSSGDTTVLTAPIYESNEIRWPVIRPPPGIGTSIPIPNPSPVKIRPLIFTFSAPVCGPVERMPFGAFLEKCCYCRKKIAVDDEVFMSRCSALYAIYKREVTTALSV</sequence>
<evidence type="ECO:0008006" key="2">
    <source>
        <dbReference type="Google" id="ProtNLM"/>
    </source>
</evidence>
<reference evidence="1" key="2">
    <citation type="submission" date="2020-07" db="EMBL/GenBank/DDBJ databases">
        <authorList>
            <person name="Vera ALvarez R."/>
            <person name="Arias-Moreno D.M."/>
            <person name="Jimenez-Jacinto V."/>
            <person name="Jimenez-Bremont J.F."/>
            <person name="Swaminathan K."/>
            <person name="Moose S.P."/>
            <person name="Guerrero-Gonzalez M.L."/>
            <person name="Marino-Ramirez L."/>
            <person name="Landsman D."/>
            <person name="Rodriguez-Kessler M."/>
            <person name="Delgado-Sanchez P."/>
        </authorList>
    </citation>
    <scope>NUCLEOTIDE SEQUENCE</scope>
    <source>
        <tissue evidence="1">Cladode</tissue>
    </source>
</reference>
<dbReference type="EMBL" id="GISG01208485">
    <property type="protein sequence ID" value="MBA4660654.1"/>
    <property type="molecule type" value="Transcribed_RNA"/>
</dbReference>
<dbReference type="AlphaFoldDB" id="A0A7C9A7S6"/>
<protein>
    <recommendedName>
        <fullName evidence="2">FLZ-type domain-containing protein</fullName>
    </recommendedName>
</protein>
<organism evidence="1">
    <name type="scientific">Opuntia streptacantha</name>
    <name type="common">Prickly pear cactus</name>
    <name type="synonym">Opuntia cardona</name>
    <dbReference type="NCBI Taxonomy" id="393608"/>
    <lineage>
        <taxon>Eukaryota</taxon>
        <taxon>Viridiplantae</taxon>
        <taxon>Streptophyta</taxon>
        <taxon>Embryophyta</taxon>
        <taxon>Tracheophyta</taxon>
        <taxon>Spermatophyta</taxon>
        <taxon>Magnoliopsida</taxon>
        <taxon>eudicotyledons</taxon>
        <taxon>Gunneridae</taxon>
        <taxon>Pentapetalae</taxon>
        <taxon>Caryophyllales</taxon>
        <taxon>Cactineae</taxon>
        <taxon>Cactaceae</taxon>
        <taxon>Opuntioideae</taxon>
        <taxon>Opuntia</taxon>
    </lineage>
</organism>
<name>A0A7C9A7S6_OPUST</name>
<evidence type="ECO:0000313" key="1">
    <source>
        <dbReference type="EMBL" id="MBA4660656.1"/>
    </source>
</evidence>
<accession>A0A7C9A7S6</accession>